<dbReference type="Gene3D" id="2.40.128.110">
    <property type="entry name" value="Lipid/polyisoprenoid-binding, YceI-like"/>
    <property type="match status" value="1"/>
</dbReference>
<feature type="domain" description="Lipid/polyisoprenoid-binding YceI-like" evidence="2">
    <location>
        <begin position="21"/>
        <end position="177"/>
    </location>
</feature>
<organism evidence="3 4">
    <name type="scientific">Polaribacter aestuariivivens</name>
    <dbReference type="NCBI Taxonomy" id="2304626"/>
    <lineage>
        <taxon>Bacteria</taxon>
        <taxon>Pseudomonadati</taxon>
        <taxon>Bacteroidota</taxon>
        <taxon>Flavobacteriia</taxon>
        <taxon>Flavobacteriales</taxon>
        <taxon>Flavobacteriaceae</taxon>
    </lineage>
</organism>
<gene>
    <name evidence="3" type="ORF">FDT66_11460</name>
</gene>
<dbReference type="SMART" id="SM00867">
    <property type="entry name" value="YceI"/>
    <property type="match status" value="1"/>
</dbReference>
<dbReference type="PANTHER" id="PTHR34406">
    <property type="entry name" value="PROTEIN YCEI"/>
    <property type="match status" value="1"/>
</dbReference>
<dbReference type="PANTHER" id="PTHR34406:SF1">
    <property type="entry name" value="PROTEIN YCEI"/>
    <property type="match status" value="1"/>
</dbReference>
<accession>A0A5S3N1V6</accession>
<keyword evidence="1" id="KW-0732">Signal</keyword>
<evidence type="ECO:0000313" key="4">
    <source>
        <dbReference type="Proteomes" id="UP000307140"/>
    </source>
</evidence>
<proteinExistence type="predicted"/>
<feature type="chain" id="PRO_5024334022" evidence="1">
    <location>
        <begin position="20"/>
        <end position="181"/>
    </location>
</feature>
<dbReference type="RefSeq" id="WP_138536649.1">
    <property type="nucleotide sequence ID" value="NZ_VANR01000006.1"/>
</dbReference>
<evidence type="ECO:0000259" key="2">
    <source>
        <dbReference type="SMART" id="SM00867"/>
    </source>
</evidence>
<protein>
    <submittedName>
        <fullName evidence="3">YceI family protein</fullName>
    </submittedName>
</protein>
<keyword evidence="4" id="KW-1185">Reference proteome</keyword>
<dbReference type="EMBL" id="VANR01000006">
    <property type="protein sequence ID" value="TMM28997.1"/>
    <property type="molecule type" value="Genomic_DNA"/>
</dbReference>
<dbReference type="Proteomes" id="UP000307140">
    <property type="component" value="Unassembled WGS sequence"/>
</dbReference>
<reference evidence="3 4" key="1">
    <citation type="submission" date="2019-05" db="EMBL/GenBank/DDBJ databases">
        <title>Polaribacter aestuariivivens sp. nov., isolated from a tidal flat.</title>
        <authorList>
            <person name="Yoon J.-H."/>
        </authorList>
    </citation>
    <scope>NUCLEOTIDE SEQUENCE [LARGE SCALE GENOMIC DNA]</scope>
    <source>
        <strain evidence="3 4">DBTF-3</strain>
    </source>
</reference>
<feature type="signal peptide" evidence="1">
    <location>
        <begin position="1"/>
        <end position="19"/>
    </location>
</feature>
<evidence type="ECO:0000313" key="3">
    <source>
        <dbReference type="EMBL" id="TMM28997.1"/>
    </source>
</evidence>
<dbReference type="InterPro" id="IPR007372">
    <property type="entry name" value="Lipid/polyisoprenoid-bd_YceI"/>
</dbReference>
<comment type="caution">
    <text evidence="3">The sequence shown here is derived from an EMBL/GenBank/DDBJ whole genome shotgun (WGS) entry which is preliminary data.</text>
</comment>
<evidence type="ECO:0000256" key="1">
    <source>
        <dbReference type="SAM" id="SignalP"/>
    </source>
</evidence>
<name>A0A5S3N1V6_9FLAO</name>
<dbReference type="Pfam" id="PF04264">
    <property type="entry name" value="YceI"/>
    <property type="match status" value="1"/>
</dbReference>
<dbReference type="SUPFAM" id="SSF101874">
    <property type="entry name" value="YceI-like"/>
    <property type="match status" value="1"/>
</dbReference>
<dbReference type="OrthoDB" id="116832at2"/>
<dbReference type="AlphaFoldDB" id="A0A5S3N1V6"/>
<dbReference type="InterPro" id="IPR036761">
    <property type="entry name" value="TTHA0802/YceI-like_sf"/>
</dbReference>
<sequence>MKNIYTLFICLFLASFTNAQDKFLTKNGTITFFSKSPMENIEAENNQVLSIVATKTGQMAISILMKSFMFEKALMQEHFNENYVESDTYPKATFKGRILSFDKITATESATKVKGELTIHGKTKEIVIEAQAKRTDDAIVMSGSFFIDLADFGIEIPSVVKNNIAKKIEVSFNFDHKPYKK</sequence>